<dbReference type="Proteomes" id="UP001642464">
    <property type="component" value="Unassembled WGS sequence"/>
</dbReference>
<proteinExistence type="predicted"/>
<comment type="caution">
    <text evidence="1">The sequence shown here is derived from an EMBL/GenBank/DDBJ whole genome shotgun (WGS) entry which is preliminary data.</text>
</comment>
<gene>
    <name evidence="1" type="ORF">SCF082_LOCUS22009</name>
</gene>
<feature type="non-terminal residue" evidence="1">
    <location>
        <position position="71"/>
    </location>
</feature>
<sequence length="71" mass="7641">MEALSLLKSYVDCTAQQGADGADAEGGRRDGERGGALLDGSLLEAKLDVNVHEGRAEALRLEIERQTDGWR</sequence>
<dbReference type="EMBL" id="CAXAMM010015769">
    <property type="protein sequence ID" value="CAK9037122.1"/>
    <property type="molecule type" value="Genomic_DNA"/>
</dbReference>
<accession>A0ABP0LD81</accession>
<evidence type="ECO:0000313" key="1">
    <source>
        <dbReference type="EMBL" id="CAK9037122.1"/>
    </source>
</evidence>
<organism evidence="1 2">
    <name type="scientific">Durusdinium trenchii</name>
    <dbReference type="NCBI Taxonomy" id="1381693"/>
    <lineage>
        <taxon>Eukaryota</taxon>
        <taxon>Sar</taxon>
        <taxon>Alveolata</taxon>
        <taxon>Dinophyceae</taxon>
        <taxon>Suessiales</taxon>
        <taxon>Symbiodiniaceae</taxon>
        <taxon>Durusdinium</taxon>
    </lineage>
</organism>
<name>A0ABP0LD81_9DINO</name>
<protein>
    <submittedName>
        <fullName evidence="1">Uncharacterized protein</fullName>
    </submittedName>
</protein>
<evidence type="ECO:0000313" key="2">
    <source>
        <dbReference type="Proteomes" id="UP001642464"/>
    </source>
</evidence>
<keyword evidence="2" id="KW-1185">Reference proteome</keyword>
<reference evidence="1 2" key="1">
    <citation type="submission" date="2024-02" db="EMBL/GenBank/DDBJ databases">
        <authorList>
            <person name="Chen Y."/>
            <person name="Shah S."/>
            <person name="Dougan E. K."/>
            <person name="Thang M."/>
            <person name="Chan C."/>
        </authorList>
    </citation>
    <scope>NUCLEOTIDE SEQUENCE [LARGE SCALE GENOMIC DNA]</scope>
</reference>